<dbReference type="AlphaFoldDB" id="A0A6G1KFS6"/>
<evidence type="ECO:0000313" key="2">
    <source>
        <dbReference type="Proteomes" id="UP000799428"/>
    </source>
</evidence>
<dbReference type="EMBL" id="MU005767">
    <property type="protein sequence ID" value="KAF2711630.1"/>
    <property type="molecule type" value="Genomic_DNA"/>
</dbReference>
<gene>
    <name evidence="1" type="ORF">K504DRAFT_500287</name>
</gene>
<protein>
    <submittedName>
        <fullName evidence="1">Uncharacterized protein</fullName>
    </submittedName>
</protein>
<organism evidence="1 2">
    <name type="scientific">Pleomassaria siparia CBS 279.74</name>
    <dbReference type="NCBI Taxonomy" id="1314801"/>
    <lineage>
        <taxon>Eukaryota</taxon>
        <taxon>Fungi</taxon>
        <taxon>Dikarya</taxon>
        <taxon>Ascomycota</taxon>
        <taxon>Pezizomycotina</taxon>
        <taxon>Dothideomycetes</taxon>
        <taxon>Pleosporomycetidae</taxon>
        <taxon>Pleosporales</taxon>
        <taxon>Pleomassariaceae</taxon>
        <taxon>Pleomassaria</taxon>
    </lineage>
</organism>
<dbReference type="OrthoDB" id="5139943at2759"/>
<accession>A0A6G1KFS6</accession>
<proteinExistence type="predicted"/>
<name>A0A6G1KFS6_9PLEO</name>
<reference evidence="1" key="1">
    <citation type="journal article" date="2020" name="Stud. Mycol.">
        <title>101 Dothideomycetes genomes: a test case for predicting lifestyles and emergence of pathogens.</title>
        <authorList>
            <person name="Haridas S."/>
            <person name="Albert R."/>
            <person name="Binder M."/>
            <person name="Bloem J."/>
            <person name="Labutti K."/>
            <person name="Salamov A."/>
            <person name="Andreopoulos B."/>
            <person name="Baker S."/>
            <person name="Barry K."/>
            <person name="Bills G."/>
            <person name="Bluhm B."/>
            <person name="Cannon C."/>
            <person name="Castanera R."/>
            <person name="Culley D."/>
            <person name="Daum C."/>
            <person name="Ezra D."/>
            <person name="Gonzalez J."/>
            <person name="Henrissat B."/>
            <person name="Kuo A."/>
            <person name="Liang C."/>
            <person name="Lipzen A."/>
            <person name="Lutzoni F."/>
            <person name="Magnuson J."/>
            <person name="Mondo S."/>
            <person name="Nolan M."/>
            <person name="Ohm R."/>
            <person name="Pangilinan J."/>
            <person name="Park H.-J."/>
            <person name="Ramirez L."/>
            <person name="Alfaro M."/>
            <person name="Sun H."/>
            <person name="Tritt A."/>
            <person name="Yoshinaga Y."/>
            <person name="Zwiers L.-H."/>
            <person name="Turgeon B."/>
            <person name="Goodwin S."/>
            <person name="Spatafora J."/>
            <person name="Crous P."/>
            <person name="Grigoriev I."/>
        </authorList>
    </citation>
    <scope>NUCLEOTIDE SEQUENCE</scope>
    <source>
        <strain evidence="1">CBS 279.74</strain>
    </source>
</reference>
<evidence type="ECO:0000313" key="1">
    <source>
        <dbReference type="EMBL" id="KAF2711630.1"/>
    </source>
</evidence>
<dbReference type="Proteomes" id="UP000799428">
    <property type="component" value="Unassembled WGS sequence"/>
</dbReference>
<keyword evidence="2" id="KW-1185">Reference proteome</keyword>
<sequence length="417" mass="48028">MTGCRALRTICRDRHLFRQIAERTSIYNSDTKCVEWQDGSVLLDRASPADTIRIAYAAERATKRGNVQIPQWGTKYNHQAVDPDVRDWLPHLVALRHPVCLKLFRPEHLLGLHYQLSTPEPEPSSEYHSCLLGVEFCMIALILEQICRREDFYPGFAEQWEEIIEIHKEERKINEQIGYLLGIHDGDDLVSLQTPPGISRSLFERVLRLRRVTGKQSYAEVSATILHMLFFINGIQATQHLTAPLPEPSRMPFHTWMNVPMVYGSERRAFHECHAWWATKITFLTGTWMGYTTDERQDGPTLEAPMQNINMTLLVPTENGNPAQGNLRRRAVIDAASEGHDGDGKFSLRGSVYVDGSVTMWKLNEVGREWIYRGFVTPFGIAGSWGSHASHHWGRFWLWKKEWSRDDAEEETKNYPQ</sequence>